<keyword evidence="11 14" id="KW-0106">Calcium</keyword>
<dbReference type="Proteomes" id="UP000002254">
    <property type="component" value="Chromosome 2"/>
</dbReference>
<feature type="binding site" evidence="11">
    <location>
        <position position="119"/>
    </location>
    <ligand>
        <name>Ca(2+)</name>
        <dbReference type="ChEBI" id="CHEBI:29108"/>
    </ligand>
</feature>
<dbReference type="InterPro" id="IPR033113">
    <property type="entry name" value="PLA2_histidine"/>
</dbReference>
<evidence type="ECO:0000313" key="17">
    <source>
        <dbReference type="Proteomes" id="UP000002254"/>
    </source>
</evidence>
<evidence type="ECO:0000256" key="4">
    <source>
        <dbReference type="ARBA" id="ARBA00023157"/>
    </source>
</evidence>
<evidence type="ECO:0000256" key="5">
    <source>
        <dbReference type="ARBA" id="ARBA00048015"/>
    </source>
</evidence>
<dbReference type="GO" id="GO:0016042">
    <property type="term" value="P:lipid catabolic process"/>
    <property type="evidence" value="ECO:0007669"/>
    <property type="project" value="InterPro"/>
</dbReference>
<dbReference type="Ensembl" id="ENSCAFT00000106352.1">
    <property type="protein sequence ID" value="ENSCAFP00000069913.1"/>
    <property type="gene ID" value="ENSCAFG00000055231.1"/>
</dbReference>
<dbReference type="GO" id="GO:0005576">
    <property type="term" value="C:extracellular region"/>
    <property type="evidence" value="ECO:0007669"/>
    <property type="project" value="UniProtKB-SubCell"/>
</dbReference>
<comment type="cofactor">
    <cofactor evidence="11">
        <name>Ca(2+)</name>
        <dbReference type="ChEBI" id="CHEBI:29108"/>
    </cofactor>
    <text evidence="11">Binds 1 Ca(2+) ion per subunit.</text>
</comment>
<feature type="active site" evidence="10">
    <location>
        <position position="118"/>
    </location>
</feature>
<feature type="disulfide bond" evidence="12">
    <location>
        <begin position="114"/>
        <end position="169"/>
    </location>
</feature>
<comment type="similarity">
    <text evidence="2 13">Belongs to the phospholipase A2 family.</text>
</comment>
<feature type="signal peptide" evidence="14">
    <location>
        <begin position="1"/>
        <end position="30"/>
    </location>
</feature>
<accession>A0A8P0PJH6</accession>
<feature type="domain" description="Phospholipase A2-like central" evidence="15">
    <location>
        <begin position="93"/>
        <end position="190"/>
    </location>
</feature>
<dbReference type="PROSITE" id="PS00118">
    <property type="entry name" value="PA2_HIS"/>
    <property type="match status" value="1"/>
</dbReference>
<evidence type="ECO:0000256" key="9">
    <source>
        <dbReference type="ARBA" id="ARBA00049039"/>
    </source>
</evidence>
<organism evidence="16 17">
    <name type="scientific">Canis lupus familiaris</name>
    <name type="common">Dog</name>
    <name type="synonym">Canis familiaris</name>
    <dbReference type="NCBI Taxonomy" id="9615"/>
    <lineage>
        <taxon>Eukaryota</taxon>
        <taxon>Metazoa</taxon>
        <taxon>Chordata</taxon>
        <taxon>Craniata</taxon>
        <taxon>Vertebrata</taxon>
        <taxon>Euteleostomi</taxon>
        <taxon>Mammalia</taxon>
        <taxon>Eutheria</taxon>
        <taxon>Laurasiatheria</taxon>
        <taxon>Carnivora</taxon>
        <taxon>Caniformia</taxon>
        <taxon>Canidae</taxon>
        <taxon>Canis</taxon>
    </lineage>
</organism>
<feature type="disulfide bond" evidence="12">
    <location>
        <begin position="121"/>
        <end position="162"/>
    </location>
</feature>
<dbReference type="CDD" id="cd00125">
    <property type="entry name" value="PLA2c"/>
    <property type="match status" value="1"/>
</dbReference>
<comment type="catalytic activity">
    <reaction evidence="6">
        <text>N-hexadecanoyl-1,2-di-(9Z-octadecenoyl)-sn-glycero-3-phosphoethanolamine + H2O = N-hexadecanoyl-1-(9Z-octadecenoyl)-sn-glycero-3-phosphoethanolamine + (9Z)-octadecenoate + H(+)</text>
        <dbReference type="Rhea" id="RHEA:45424"/>
        <dbReference type="ChEBI" id="CHEBI:15377"/>
        <dbReference type="ChEBI" id="CHEBI:15378"/>
        <dbReference type="ChEBI" id="CHEBI:30823"/>
        <dbReference type="ChEBI" id="CHEBI:78097"/>
        <dbReference type="ChEBI" id="CHEBI:85217"/>
    </reaction>
    <physiologicalReaction direction="left-to-right" evidence="6">
        <dbReference type="Rhea" id="RHEA:45425"/>
    </physiologicalReaction>
</comment>
<comment type="catalytic activity">
    <reaction evidence="9">
        <text>1-hexadecanoyl-2-(9Z,12Z-octadecadienoyl)-sn-glycero-3-phosphoethanolamine + H2O = 1-hexadecanoyl-sn-glycero-3-phosphoethanolamine + (9Z,12Z)-octadecadienoate + H(+)</text>
        <dbReference type="Rhea" id="RHEA:40815"/>
        <dbReference type="ChEBI" id="CHEBI:15377"/>
        <dbReference type="ChEBI" id="CHEBI:15378"/>
        <dbReference type="ChEBI" id="CHEBI:30245"/>
        <dbReference type="ChEBI" id="CHEBI:73004"/>
        <dbReference type="ChEBI" id="CHEBI:73008"/>
    </reaction>
    <physiologicalReaction direction="left-to-right" evidence="9">
        <dbReference type="Rhea" id="RHEA:40816"/>
    </physiologicalReaction>
</comment>
<dbReference type="PRINTS" id="PR00389">
    <property type="entry name" value="PHPHLIPASEA2"/>
</dbReference>
<evidence type="ECO:0000256" key="3">
    <source>
        <dbReference type="ARBA" id="ARBA00022525"/>
    </source>
</evidence>
<dbReference type="SUPFAM" id="SSF48619">
    <property type="entry name" value="Phospholipase A2, PLA2"/>
    <property type="match status" value="1"/>
</dbReference>
<dbReference type="InterPro" id="IPR036444">
    <property type="entry name" value="PLipase_A2_dom_sf"/>
</dbReference>
<evidence type="ECO:0000256" key="1">
    <source>
        <dbReference type="ARBA" id="ARBA00004613"/>
    </source>
</evidence>
<evidence type="ECO:0000256" key="2">
    <source>
        <dbReference type="ARBA" id="ARBA00007056"/>
    </source>
</evidence>
<comment type="catalytic activity">
    <reaction evidence="14">
        <text>a 1,2-diacyl-sn-glycero-3-phosphocholine + H2O = a 1-acyl-sn-glycero-3-phosphocholine + a fatty acid + H(+)</text>
        <dbReference type="Rhea" id="RHEA:15801"/>
        <dbReference type="ChEBI" id="CHEBI:15377"/>
        <dbReference type="ChEBI" id="CHEBI:15378"/>
        <dbReference type="ChEBI" id="CHEBI:28868"/>
        <dbReference type="ChEBI" id="CHEBI:57643"/>
        <dbReference type="ChEBI" id="CHEBI:58168"/>
        <dbReference type="EC" id="3.1.1.4"/>
    </reaction>
</comment>
<dbReference type="InterPro" id="IPR016090">
    <property type="entry name" value="PLA2-like_dom"/>
</dbReference>
<comment type="subcellular location">
    <subcellularLocation>
        <location evidence="1 14">Secreted</location>
    </subcellularLocation>
</comment>
<feature type="disulfide bond" evidence="12">
    <location>
        <begin position="120"/>
        <end position="196"/>
    </location>
</feature>
<comment type="catalytic activity">
    <reaction evidence="8">
        <text>1-hexadecanoyl-2-(9Z-octadecenoyl)-sn-glycero-3-phosphocholine + H2O = 1-hexadecanoyl-sn-glycero-3-phosphocholine + (9Z)-octadecenoate + H(+)</text>
        <dbReference type="Rhea" id="RHEA:38779"/>
        <dbReference type="ChEBI" id="CHEBI:15377"/>
        <dbReference type="ChEBI" id="CHEBI:15378"/>
        <dbReference type="ChEBI" id="CHEBI:30823"/>
        <dbReference type="ChEBI" id="CHEBI:72998"/>
        <dbReference type="ChEBI" id="CHEBI:73001"/>
    </reaction>
    <physiologicalReaction direction="left-to-right" evidence="8">
        <dbReference type="Rhea" id="RHEA:38780"/>
    </physiologicalReaction>
</comment>
<evidence type="ECO:0000259" key="15">
    <source>
        <dbReference type="SMART" id="SM00085"/>
    </source>
</evidence>
<feature type="chain" id="PRO_5035963271" description="Phospholipase A2" evidence="14">
    <location>
        <begin position="31"/>
        <end position="196"/>
    </location>
</feature>
<dbReference type="SMART" id="SM00085">
    <property type="entry name" value="PA2c"/>
    <property type="match status" value="1"/>
</dbReference>
<evidence type="ECO:0000256" key="12">
    <source>
        <dbReference type="PIRSR" id="PIRSR601211-3"/>
    </source>
</evidence>
<dbReference type="Pfam" id="PF00068">
    <property type="entry name" value="Phospholip_A2_1"/>
    <property type="match status" value="1"/>
</dbReference>
<sequence>MRAIQTQGHFPHPPLIACVLLGVWPDLLESVSSSVKWGIHQCLRHRVVVKIKGIFTDKTHAWFTGLPPSVGVSWCDRKEGYNPAGLDFQGGHSISTLGSCAPCLSHRLSCPSRCCQTHDCCYEHLKLHRCRIHTNHYDYTFSHGDIQCSDKGTWCEQQLCACDKEMVLCLQRNLDSYQRHLRYYWRPHCRGQTPMC</sequence>
<keyword evidence="14" id="KW-0443">Lipid metabolism</keyword>
<dbReference type="PANTHER" id="PTHR11716">
    <property type="entry name" value="PHOSPHOLIPASE A2 FAMILY MEMBER"/>
    <property type="match status" value="1"/>
</dbReference>
<dbReference type="GO" id="GO:0004623">
    <property type="term" value="F:phospholipase A2 activity"/>
    <property type="evidence" value="ECO:0007669"/>
    <property type="project" value="UniProtKB-EC"/>
</dbReference>
<reference evidence="16" key="2">
    <citation type="submission" date="2025-08" db="UniProtKB">
        <authorList>
            <consortium name="Ensembl"/>
        </authorList>
    </citation>
    <scope>IDENTIFICATION</scope>
</reference>
<keyword evidence="14" id="KW-0378">Hydrolase</keyword>
<name>A0A8P0PJH6_CANLF</name>
<keyword evidence="11" id="KW-0479">Metal-binding</keyword>
<dbReference type="PANTHER" id="PTHR11716:SF57">
    <property type="entry name" value="GROUP IID SECRETORY PHOSPHOLIPASE A2"/>
    <property type="match status" value="1"/>
</dbReference>
<dbReference type="GO" id="GO:0006644">
    <property type="term" value="P:phospholipid metabolic process"/>
    <property type="evidence" value="ECO:0007669"/>
    <property type="project" value="InterPro"/>
</dbReference>
<protein>
    <recommendedName>
        <fullName evidence="14">Phospholipase A2</fullName>
        <ecNumber evidence="14">3.1.1.4</ecNumber>
    </recommendedName>
</protein>
<keyword evidence="14" id="KW-0732">Signal</keyword>
<feature type="active site" evidence="10">
    <location>
        <position position="163"/>
    </location>
</feature>
<dbReference type="GO" id="GO:0050482">
    <property type="term" value="P:arachidonate secretion"/>
    <property type="evidence" value="ECO:0007669"/>
    <property type="project" value="InterPro"/>
</dbReference>
<comment type="catalytic activity">
    <reaction evidence="5">
        <text>1-hexadecanoyl-2-(9Z-octadecenoyl)-sn-glycero-3-phospho-(1'-sn-glycerol) + H2O = 1-hexadecanoyl-sn-glycero-3-phospho-(1'-sn-glycerol) + (9Z)-octadecenoate + H(+)</text>
        <dbReference type="Rhea" id="RHEA:40919"/>
        <dbReference type="ChEBI" id="CHEBI:15377"/>
        <dbReference type="ChEBI" id="CHEBI:15378"/>
        <dbReference type="ChEBI" id="CHEBI:30823"/>
        <dbReference type="ChEBI" id="CHEBI:72841"/>
        <dbReference type="ChEBI" id="CHEBI:75158"/>
    </reaction>
    <physiologicalReaction direction="left-to-right" evidence="5">
        <dbReference type="Rhea" id="RHEA:40920"/>
    </physiologicalReaction>
</comment>
<feature type="disulfide bond" evidence="12">
    <location>
        <begin position="148"/>
        <end position="160"/>
    </location>
</feature>
<dbReference type="InterPro" id="IPR001211">
    <property type="entry name" value="PLA2"/>
</dbReference>
<evidence type="ECO:0000256" key="10">
    <source>
        <dbReference type="PIRSR" id="PIRSR601211-1"/>
    </source>
</evidence>
<keyword evidence="3 14" id="KW-0964">Secreted</keyword>
<keyword evidence="4 12" id="KW-1015">Disulfide bond</keyword>
<evidence type="ECO:0000256" key="8">
    <source>
        <dbReference type="ARBA" id="ARBA00048699"/>
    </source>
</evidence>
<dbReference type="GO" id="GO:0005509">
    <property type="term" value="F:calcium ion binding"/>
    <property type="evidence" value="ECO:0007669"/>
    <property type="project" value="InterPro"/>
</dbReference>
<comment type="catalytic activity">
    <reaction evidence="7">
        <text>1,2-dihexadecanoyl-sn-glycero-3-phosphocholine + H2O = 1-hexadecanoyl-sn-glycero-3-phosphocholine + hexadecanoate + H(+)</text>
        <dbReference type="Rhea" id="RHEA:41223"/>
        <dbReference type="ChEBI" id="CHEBI:7896"/>
        <dbReference type="ChEBI" id="CHEBI:15377"/>
        <dbReference type="ChEBI" id="CHEBI:15378"/>
        <dbReference type="ChEBI" id="CHEBI:72998"/>
        <dbReference type="ChEBI" id="CHEBI:72999"/>
    </reaction>
    <physiologicalReaction direction="left-to-right" evidence="7">
        <dbReference type="Rhea" id="RHEA:41224"/>
    </physiologicalReaction>
</comment>
<evidence type="ECO:0000256" key="6">
    <source>
        <dbReference type="ARBA" id="ARBA00048221"/>
    </source>
</evidence>
<evidence type="ECO:0000256" key="14">
    <source>
        <dbReference type="RuleBase" id="RU361236"/>
    </source>
</evidence>
<proteinExistence type="inferred from homology"/>
<evidence type="ECO:0000313" key="16">
    <source>
        <dbReference type="Ensembl" id="ENSCAFP00000069913.1"/>
    </source>
</evidence>
<evidence type="ECO:0000256" key="13">
    <source>
        <dbReference type="RuleBase" id="RU003654"/>
    </source>
</evidence>
<dbReference type="AlphaFoldDB" id="A0A8P0PJH6"/>
<evidence type="ECO:0000256" key="7">
    <source>
        <dbReference type="ARBA" id="ARBA00048227"/>
    </source>
</evidence>
<feature type="disulfide bond" evidence="12">
    <location>
        <begin position="130"/>
        <end position="155"/>
    </location>
</feature>
<reference evidence="16 17" key="1">
    <citation type="journal article" date="2005" name="Nature">
        <title>Genome sequence, comparative analysis and haplotype structure of the domestic dog.</title>
        <authorList>
            <consortium name="Broad Sequencing Platform"/>
            <person name="Lindblad-Toh K."/>
            <person name="Wade C.M."/>
            <person name="Mikkelsen T.S."/>
            <person name="Karlsson E.K."/>
            <person name="Jaffe D.B."/>
            <person name="Kamal M."/>
            <person name="Clamp M."/>
            <person name="Chang J.L."/>
            <person name="Kulbokas E.J. III"/>
            <person name="Zody M.C."/>
            <person name="Mauceli E."/>
            <person name="Xie X."/>
            <person name="Breen M."/>
            <person name="Wayne R.K."/>
            <person name="Ostrander E.A."/>
            <person name="Ponting C.P."/>
            <person name="Galibert F."/>
            <person name="Smith D.R."/>
            <person name="DeJong P.J."/>
            <person name="Kirkness E."/>
            <person name="Alvarez P."/>
            <person name="Biagi T."/>
            <person name="Brockman W."/>
            <person name="Butler J."/>
            <person name="Chin C.W."/>
            <person name="Cook A."/>
            <person name="Cuff J."/>
            <person name="Daly M.J."/>
            <person name="DeCaprio D."/>
            <person name="Gnerre S."/>
            <person name="Grabherr M."/>
            <person name="Kellis M."/>
            <person name="Kleber M."/>
            <person name="Bardeleben C."/>
            <person name="Goodstadt L."/>
            <person name="Heger A."/>
            <person name="Hitte C."/>
            <person name="Kim L."/>
            <person name="Koepfli K.P."/>
            <person name="Parker H.G."/>
            <person name="Pollinger J.P."/>
            <person name="Searle S.M."/>
            <person name="Sutter N.B."/>
            <person name="Thomas R."/>
            <person name="Webber C."/>
            <person name="Baldwin J."/>
            <person name="Abebe A."/>
            <person name="Abouelleil A."/>
            <person name="Aftuck L."/>
            <person name="Ait-Zahra M."/>
            <person name="Aldredge T."/>
            <person name="Allen N."/>
            <person name="An P."/>
            <person name="Anderson S."/>
            <person name="Antoine C."/>
            <person name="Arachchi H."/>
            <person name="Aslam A."/>
            <person name="Ayotte L."/>
            <person name="Bachantsang P."/>
            <person name="Barry A."/>
            <person name="Bayul T."/>
            <person name="Benamara M."/>
            <person name="Berlin A."/>
            <person name="Bessette D."/>
            <person name="Blitshteyn B."/>
            <person name="Bloom T."/>
            <person name="Blye J."/>
            <person name="Boguslavskiy L."/>
            <person name="Bonnet C."/>
            <person name="Boukhgalter B."/>
            <person name="Brown A."/>
            <person name="Cahill P."/>
            <person name="Calixte N."/>
            <person name="Camarata J."/>
            <person name="Cheshatsang Y."/>
            <person name="Chu J."/>
            <person name="Citroen M."/>
            <person name="Collymore A."/>
            <person name="Cooke P."/>
            <person name="Dawoe T."/>
            <person name="Daza R."/>
            <person name="Decktor K."/>
            <person name="DeGray S."/>
            <person name="Dhargay N."/>
            <person name="Dooley K."/>
            <person name="Dooley K."/>
            <person name="Dorje P."/>
            <person name="Dorjee K."/>
            <person name="Dorris L."/>
            <person name="Duffey N."/>
            <person name="Dupes A."/>
            <person name="Egbiremolen O."/>
            <person name="Elong R."/>
            <person name="Falk J."/>
            <person name="Farina A."/>
            <person name="Faro S."/>
            <person name="Ferguson D."/>
            <person name="Ferreira P."/>
            <person name="Fisher S."/>
            <person name="FitzGerald M."/>
            <person name="Foley K."/>
            <person name="Foley C."/>
            <person name="Franke A."/>
            <person name="Friedrich D."/>
            <person name="Gage D."/>
            <person name="Garber M."/>
            <person name="Gearin G."/>
            <person name="Giannoukos G."/>
            <person name="Goode T."/>
            <person name="Goyette A."/>
            <person name="Graham J."/>
            <person name="Grandbois E."/>
            <person name="Gyaltsen K."/>
            <person name="Hafez N."/>
            <person name="Hagopian D."/>
            <person name="Hagos B."/>
            <person name="Hall J."/>
            <person name="Healy C."/>
            <person name="Hegarty R."/>
            <person name="Honan T."/>
            <person name="Horn A."/>
            <person name="Houde N."/>
            <person name="Hughes L."/>
            <person name="Hunnicutt L."/>
            <person name="Husby M."/>
            <person name="Jester B."/>
            <person name="Jones C."/>
            <person name="Kamat A."/>
            <person name="Kanga B."/>
            <person name="Kells C."/>
            <person name="Khazanovich D."/>
            <person name="Kieu A.C."/>
            <person name="Kisner P."/>
            <person name="Kumar M."/>
            <person name="Lance K."/>
            <person name="Landers T."/>
            <person name="Lara M."/>
            <person name="Lee W."/>
            <person name="Leger J.P."/>
            <person name="Lennon N."/>
            <person name="Leuper L."/>
            <person name="LeVine S."/>
            <person name="Liu J."/>
            <person name="Liu X."/>
            <person name="Lokyitsang Y."/>
            <person name="Lokyitsang T."/>
            <person name="Lui A."/>
            <person name="Macdonald J."/>
            <person name="Major J."/>
            <person name="Marabella R."/>
            <person name="Maru K."/>
            <person name="Matthews C."/>
            <person name="McDonough S."/>
            <person name="Mehta T."/>
            <person name="Meldrim J."/>
            <person name="Melnikov A."/>
            <person name="Meneus L."/>
            <person name="Mihalev A."/>
            <person name="Mihova T."/>
            <person name="Miller K."/>
            <person name="Mittelman R."/>
            <person name="Mlenga V."/>
            <person name="Mulrain L."/>
            <person name="Munson G."/>
            <person name="Navidi A."/>
            <person name="Naylor J."/>
            <person name="Nguyen T."/>
            <person name="Nguyen N."/>
            <person name="Nguyen C."/>
            <person name="Nguyen T."/>
            <person name="Nicol R."/>
            <person name="Norbu N."/>
            <person name="Norbu C."/>
            <person name="Novod N."/>
            <person name="Nyima T."/>
            <person name="Olandt P."/>
            <person name="O'Neill B."/>
            <person name="O'Neill K."/>
            <person name="Osman S."/>
            <person name="Oyono L."/>
            <person name="Patti C."/>
            <person name="Perrin D."/>
            <person name="Phunkhang P."/>
            <person name="Pierre F."/>
            <person name="Priest M."/>
            <person name="Rachupka A."/>
            <person name="Raghuraman S."/>
            <person name="Rameau R."/>
            <person name="Ray V."/>
            <person name="Raymond C."/>
            <person name="Rege F."/>
            <person name="Rise C."/>
            <person name="Rogers J."/>
            <person name="Rogov P."/>
            <person name="Sahalie J."/>
            <person name="Settipalli S."/>
            <person name="Sharpe T."/>
            <person name="Shea T."/>
            <person name="Sheehan M."/>
            <person name="Sherpa N."/>
            <person name="Shi J."/>
            <person name="Shih D."/>
            <person name="Sloan J."/>
            <person name="Smith C."/>
            <person name="Sparrow T."/>
            <person name="Stalker J."/>
            <person name="Stange-Thomann N."/>
            <person name="Stavropoulos S."/>
            <person name="Stone C."/>
            <person name="Stone S."/>
            <person name="Sykes S."/>
            <person name="Tchuinga P."/>
            <person name="Tenzing P."/>
            <person name="Tesfaye S."/>
            <person name="Thoulutsang D."/>
            <person name="Thoulutsang Y."/>
            <person name="Topham K."/>
            <person name="Topping I."/>
            <person name="Tsamla T."/>
            <person name="Vassiliev H."/>
            <person name="Venkataraman V."/>
            <person name="Vo A."/>
            <person name="Wangchuk T."/>
            <person name="Wangdi T."/>
            <person name="Weiand M."/>
            <person name="Wilkinson J."/>
            <person name="Wilson A."/>
            <person name="Yadav S."/>
            <person name="Yang S."/>
            <person name="Yang X."/>
            <person name="Young G."/>
            <person name="Yu Q."/>
            <person name="Zainoun J."/>
            <person name="Zembek L."/>
            <person name="Zimmer A."/>
            <person name="Lander E.S."/>
        </authorList>
    </citation>
    <scope>NUCLEOTIDE SEQUENCE [LARGE SCALE GENOMIC DNA]</scope>
    <source>
        <strain evidence="16">Boxer</strain>
    </source>
</reference>
<dbReference type="PROSITE" id="PS00119">
    <property type="entry name" value="PA2_ASP"/>
    <property type="match status" value="1"/>
</dbReference>
<dbReference type="InterPro" id="IPR033112">
    <property type="entry name" value="PLA2_Asp_AS"/>
</dbReference>
<dbReference type="Gene3D" id="1.20.90.10">
    <property type="entry name" value="Phospholipase A2 domain"/>
    <property type="match status" value="1"/>
</dbReference>
<dbReference type="EC" id="3.1.1.4" evidence="14"/>
<evidence type="ECO:0000256" key="11">
    <source>
        <dbReference type="PIRSR" id="PIRSR601211-2"/>
    </source>
</evidence>